<protein>
    <submittedName>
        <fullName evidence="2">Uncharacterized protein</fullName>
    </submittedName>
</protein>
<reference evidence="2" key="1">
    <citation type="submission" date="2014-09" db="EMBL/GenBank/DDBJ databases">
        <authorList>
            <person name="Magalhaes I.L.F."/>
            <person name="Oliveira U."/>
            <person name="Santos F.R."/>
            <person name="Vidigal T.H.D.A."/>
            <person name="Brescovit A.D."/>
            <person name="Santos A.J."/>
        </authorList>
    </citation>
    <scope>NUCLEOTIDE SEQUENCE</scope>
    <source>
        <tissue evidence="2">Shoot tissue taken approximately 20 cm above the soil surface</tissue>
    </source>
</reference>
<evidence type="ECO:0000256" key="1">
    <source>
        <dbReference type="SAM" id="Phobius"/>
    </source>
</evidence>
<reference evidence="2" key="2">
    <citation type="journal article" date="2015" name="Data Brief">
        <title>Shoot transcriptome of the giant reed, Arundo donax.</title>
        <authorList>
            <person name="Barrero R.A."/>
            <person name="Guerrero F.D."/>
            <person name="Moolhuijzen P."/>
            <person name="Goolsby J.A."/>
            <person name="Tidwell J."/>
            <person name="Bellgard S.E."/>
            <person name="Bellgard M.I."/>
        </authorList>
    </citation>
    <scope>NUCLEOTIDE SEQUENCE</scope>
    <source>
        <tissue evidence="2">Shoot tissue taken approximately 20 cm above the soil surface</tissue>
    </source>
</reference>
<keyword evidence="1" id="KW-0472">Membrane</keyword>
<organism evidence="2">
    <name type="scientific">Arundo donax</name>
    <name type="common">Giant reed</name>
    <name type="synonym">Donax arundinaceus</name>
    <dbReference type="NCBI Taxonomy" id="35708"/>
    <lineage>
        <taxon>Eukaryota</taxon>
        <taxon>Viridiplantae</taxon>
        <taxon>Streptophyta</taxon>
        <taxon>Embryophyta</taxon>
        <taxon>Tracheophyta</taxon>
        <taxon>Spermatophyta</taxon>
        <taxon>Magnoliopsida</taxon>
        <taxon>Liliopsida</taxon>
        <taxon>Poales</taxon>
        <taxon>Poaceae</taxon>
        <taxon>PACMAD clade</taxon>
        <taxon>Arundinoideae</taxon>
        <taxon>Arundineae</taxon>
        <taxon>Arundo</taxon>
    </lineage>
</organism>
<accession>A0A0A9EJP2</accession>
<name>A0A0A9EJP2_ARUDO</name>
<dbReference type="EMBL" id="GBRH01196941">
    <property type="protein sequence ID" value="JAE00955.1"/>
    <property type="molecule type" value="Transcribed_RNA"/>
</dbReference>
<dbReference type="AlphaFoldDB" id="A0A0A9EJP2"/>
<evidence type="ECO:0000313" key="2">
    <source>
        <dbReference type="EMBL" id="JAE00955.1"/>
    </source>
</evidence>
<feature type="transmembrane region" description="Helical" evidence="1">
    <location>
        <begin position="12"/>
        <end position="34"/>
    </location>
</feature>
<keyword evidence="1" id="KW-1133">Transmembrane helix</keyword>
<proteinExistence type="predicted"/>
<keyword evidence="1" id="KW-0812">Transmembrane</keyword>
<sequence length="40" mass="4563">MSKETNKDSRNAFPVLQISLIPNLLRFLCIATLFPRSQVT</sequence>